<evidence type="ECO:0000313" key="1">
    <source>
        <dbReference type="EMBL" id="MBK7416230.1"/>
    </source>
</evidence>
<gene>
    <name evidence="1" type="ORF">IPJ38_15125</name>
</gene>
<comment type="caution">
    <text evidence="1">The sequence shown here is derived from an EMBL/GenBank/DDBJ whole genome shotgun (WGS) entry which is preliminary data.</text>
</comment>
<dbReference type="EMBL" id="JADJMS010000036">
    <property type="protein sequence ID" value="MBK7416230.1"/>
    <property type="molecule type" value="Genomic_DNA"/>
</dbReference>
<dbReference type="AlphaFoldDB" id="A0A935JZL6"/>
<accession>A0A935JZL6</accession>
<protein>
    <submittedName>
        <fullName evidence="1">Uncharacterized protein</fullName>
    </submittedName>
</protein>
<reference evidence="1 2" key="1">
    <citation type="submission" date="2020-10" db="EMBL/GenBank/DDBJ databases">
        <title>Connecting structure to function with the recovery of over 1000 high-quality activated sludge metagenome-assembled genomes encoding full-length rRNA genes using long-read sequencing.</title>
        <authorList>
            <person name="Singleton C.M."/>
            <person name="Petriglieri F."/>
            <person name="Kristensen J.M."/>
            <person name="Kirkegaard R.H."/>
            <person name="Michaelsen T.Y."/>
            <person name="Andersen M.H."/>
            <person name="Karst S.M."/>
            <person name="Dueholm M.S."/>
            <person name="Nielsen P.H."/>
            <person name="Albertsen M."/>
        </authorList>
    </citation>
    <scope>NUCLEOTIDE SEQUENCE [LARGE SCALE GENOMIC DNA]</scope>
    <source>
        <strain evidence="1">EsbW_18-Q3-R4-48_BATAC.463</strain>
    </source>
</reference>
<organism evidence="1 2">
    <name type="scientific">Candidatus Dechloromonas phosphorivorans</name>
    <dbReference type="NCBI Taxonomy" id="2899244"/>
    <lineage>
        <taxon>Bacteria</taxon>
        <taxon>Pseudomonadati</taxon>
        <taxon>Pseudomonadota</taxon>
        <taxon>Betaproteobacteria</taxon>
        <taxon>Rhodocyclales</taxon>
        <taxon>Azonexaceae</taxon>
        <taxon>Dechloromonas</taxon>
    </lineage>
</organism>
<evidence type="ECO:0000313" key="2">
    <source>
        <dbReference type="Proteomes" id="UP000739411"/>
    </source>
</evidence>
<name>A0A935JZL6_9RHOO</name>
<sequence length="110" mass="12565">MVYQELYCQNLIVVPIETGNNRLANDSYLCFPLFTLAVFAQDMESLSKRACANSLGQWESRNTELLPCAWFPFKNKAFGEYALHAAVPKNEIRNGIQISHPRYLLLPKLV</sequence>
<dbReference type="Proteomes" id="UP000739411">
    <property type="component" value="Unassembled WGS sequence"/>
</dbReference>
<proteinExistence type="predicted"/>